<organism evidence="1 2">
    <name type="scientific">Marinibactrum halimedae</name>
    <dbReference type="NCBI Taxonomy" id="1444977"/>
    <lineage>
        <taxon>Bacteria</taxon>
        <taxon>Pseudomonadati</taxon>
        <taxon>Pseudomonadota</taxon>
        <taxon>Gammaproteobacteria</taxon>
        <taxon>Cellvibrionales</taxon>
        <taxon>Cellvibrionaceae</taxon>
        <taxon>Marinibactrum</taxon>
    </lineage>
</organism>
<gene>
    <name evidence="1" type="ORF">GCM10007877_35490</name>
</gene>
<evidence type="ECO:0000313" key="1">
    <source>
        <dbReference type="EMBL" id="GLS27830.1"/>
    </source>
</evidence>
<accession>A0AA37WNR6</accession>
<protein>
    <submittedName>
        <fullName evidence="1">Uncharacterized protein</fullName>
    </submittedName>
</protein>
<sequence length="131" mass="15127">MTTKVLATAGYRYGGKGEINEKNLNEQVKKLVEQLRQEEFDTPDDEHTQVFITRPDDMSLTGYVDGLLKLEHLTDFSIQPLYCCADTADEMHCFFEQFIQQTLKYEMLTSWSGSHHVLSLPGKEFRIYPAN</sequence>
<dbReference type="AlphaFoldDB" id="A0AA37WNR6"/>
<dbReference type="EMBL" id="BSPD01000091">
    <property type="protein sequence ID" value="GLS27830.1"/>
    <property type="molecule type" value="Genomic_DNA"/>
</dbReference>
<name>A0AA37WNR6_9GAMM</name>
<evidence type="ECO:0000313" key="2">
    <source>
        <dbReference type="Proteomes" id="UP001156870"/>
    </source>
</evidence>
<comment type="caution">
    <text evidence="1">The sequence shown here is derived from an EMBL/GenBank/DDBJ whole genome shotgun (WGS) entry which is preliminary data.</text>
</comment>
<dbReference type="RefSeq" id="WP_232595199.1">
    <property type="nucleotide sequence ID" value="NZ_BSPD01000091.1"/>
</dbReference>
<dbReference type="Proteomes" id="UP001156870">
    <property type="component" value="Unassembled WGS sequence"/>
</dbReference>
<keyword evidence="2" id="KW-1185">Reference proteome</keyword>
<reference evidence="1 2" key="1">
    <citation type="journal article" date="2014" name="Int. J. Syst. Evol. Microbiol.">
        <title>Complete genome sequence of Corynebacterium casei LMG S-19264T (=DSM 44701T), isolated from a smear-ripened cheese.</title>
        <authorList>
            <consortium name="US DOE Joint Genome Institute (JGI-PGF)"/>
            <person name="Walter F."/>
            <person name="Albersmeier A."/>
            <person name="Kalinowski J."/>
            <person name="Ruckert C."/>
        </authorList>
    </citation>
    <scope>NUCLEOTIDE SEQUENCE [LARGE SCALE GENOMIC DNA]</scope>
    <source>
        <strain evidence="1 2">NBRC 110095</strain>
    </source>
</reference>
<proteinExistence type="predicted"/>